<comment type="caution">
    <text evidence="7">The sequence shown here is derived from an EMBL/GenBank/DDBJ whole genome shotgun (WGS) entry which is preliminary data.</text>
</comment>
<sequence length="442" mass="47898">MSSEAVNESQRSLPREWMRFVPAAMMASSRCAAVAIQFLCQLIIANLAGAAGLGLFQLFSSWTCILGEMLAQGLPARMMRVISVGFDRGDHSYCREQMRVASKRIRYPALWILSISILAMMLLQATDWSTSELPLAWLIFAVVVSASLFALLRIYVEALKGTDAPLAAVSIESLGPPILVLMVCLACWSAGIALSSWLLLIAGTTGFGLSLAVTGALLRKRLSITRAGTSHKAQVDEDQREQRALWANSVLAIVFVQLPFILLPWFADVAQIGVFSVAHKLVNLVTLLLVLMAAVFGPAFARAGEQRNVSALRELLRRTQYLSMGIFLPLAAMLVVLQGPLTMMFNFPPEALQPFLYALLFGQLVNAATGLPGLLMNMTGAAQLELKVLLMSLAFAALLGGPVGYFYGAVGIAWLVSATLALKNFASLYFARCHLVQLGEIQ</sequence>
<protein>
    <recommendedName>
        <fullName evidence="9">Polysaccharide biosynthesis protein C-terminal domain-containing protein</fullName>
    </recommendedName>
</protein>
<feature type="transmembrane region" description="Helical" evidence="6">
    <location>
        <begin position="197"/>
        <end position="218"/>
    </location>
</feature>
<evidence type="ECO:0000313" key="7">
    <source>
        <dbReference type="EMBL" id="PLW86379.1"/>
    </source>
</evidence>
<feature type="transmembrane region" description="Helical" evidence="6">
    <location>
        <begin position="388"/>
        <end position="406"/>
    </location>
</feature>
<keyword evidence="2" id="KW-1003">Cell membrane</keyword>
<evidence type="ECO:0000256" key="1">
    <source>
        <dbReference type="ARBA" id="ARBA00004651"/>
    </source>
</evidence>
<evidence type="ECO:0000256" key="5">
    <source>
        <dbReference type="ARBA" id="ARBA00023136"/>
    </source>
</evidence>
<organism evidence="7 8">
    <name type="scientific">Halioglobus japonicus</name>
    <dbReference type="NCBI Taxonomy" id="930805"/>
    <lineage>
        <taxon>Bacteria</taxon>
        <taxon>Pseudomonadati</taxon>
        <taxon>Pseudomonadota</taxon>
        <taxon>Gammaproteobacteria</taxon>
        <taxon>Cellvibrionales</taxon>
        <taxon>Halieaceae</taxon>
        <taxon>Halioglobus</taxon>
    </lineage>
</organism>
<feature type="transmembrane region" description="Helical" evidence="6">
    <location>
        <begin position="281"/>
        <end position="301"/>
    </location>
</feature>
<keyword evidence="5 6" id="KW-0472">Membrane</keyword>
<evidence type="ECO:0000256" key="2">
    <source>
        <dbReference type="ARBA" id="ARBA00022475"/>
    </source>
</evidence>
<dbReference type="PANTHER" id="PTHR30250:SF11">
    <property type="entry name" value="O-ANTIGEN TRANSPORTER-RELATED"/>
    <property type="match status" value="1"/>
</dbReference>
<comment type="subcellular location">
    <subcellularLocation>
        <location evidence="1">Cell membrane</location>
        <topology evidence="1">Multi-pass membrane protein</topology>
    </subcellularLocation>
</comment>
<evidence type="ECO:0008006" key="9">
    <source>
        <dbReference type="Google" id="ProtNLM"/>
    </source>
</evidence>
<feature type="transmembrane region" description="Helical" evidence="6">
    <location>
        <begin position="135"/>
        <end position="156"/>
    </location>
</feature>
<evidence type="ECO:0000256" key="4">
    <source>
        <dbReference type="ARBA" id="ARBA00022989"/>
    </source>
</evidence>
<feature type="transmembrane region" description="Helical" evidence="6">
    <location>
        <begin position="245"/>
        <end position="266"/>
    </location>
</feature>
<dbReference type="RefSeq" id="WP_084198990.1">
    <property type="nucleotide sequence ID" value="NZ_BMYL01000002.1"/>
</dbReference>
<reference evidence="7 8" key="1">
    <citation type="submission" date="2018-01" db="EMBL/GenBank/DDBJ databases">
        <title>The draft genome sequence of Halioglobus japonicus S1-36.</title>
        <authorList>
            <person name="Du Z.-J."/>
            <person name="Shi M.-J."/>
        </authorList>
    </citation>
    <scope>NUCLEOTIDE SEQUENCE [LARGE SCALE GENOMIC DNA]</scope>
    <source>
        <strain evidence="7 8">S1-36</strain>
    </source>
</reference>
<gene>
    <name evidence="7" type="ORF">C0029_08105</name>
</gene>
<dbReference type="PANTHER" id="PTHR30250">
    <property type="entry name" value="PST FAMILY PREDICTED COLANIC ACID TRANSPORTER"/>
    <property type="match status" value="1"/>
</dbReference>
<name>A0AAP8MEV2_9GAMM</name>
<keyword evidence="4 6" id="KW-1133">Transmembrane helix</keyword>
<proteinExistence type="predicted"/>
<keyword evidence="3 6" id="KW-0812">Transmembrane</keyword>
<keyword evidence="8" id="KW-1185">Reference proteome</keyword>
<dbReference type="EMBL" id="PKUR01000002">
    <property type="protein sequence ID" value="PLW86379.1"/>
    <property type="molecule type" value="Genomic_DNA"/>
</dbReference>
<feature type="transmembrane region" description="Helical" evidence="6">
    <location>
        <begin position="321"/>
        <end position="343"/>
    </location>
</feature>
<evidence type="ECO:0000256" key="3">
    <source>
        <dbReference type="ARBA" id="ARBA00022692"/>
    </source>
</evidence>
<dbReference type="AlphaFoldDB" id="A0AAP8MEV2"/>
<evidence type="ECO:0000313" key="8">
    <source>
        <dbReference type="Proteomes" id="UP000235162"/>
    </source>
</evidence>
<feature type="transmembrane region" description="Helical" evidence="6">
    <location>
        <begin position="105"/>
        <end position="123"/>
    </location>
</feature>
<feature type="transmembrane region" description="Helical" evidence="6">
    <location>
        <begin position="168"/>
        <end position="191"/>
    </location>
</feature>
<feature type="transmembrane region" description="Helical" evidence="6">
    <location>
        <begin position="355"/>
        <end position="376"/>
    </location>
</feature>
<dbReference type="InterPro" id="IPR050833">
    <property type="entry name" value="Poly_Biosynth_Transport"/>
</dbReference>
<accession>A0AAP8MEV2</accession>
<evidence type="ECO:0000256" key="6">
    <source>
        <dbReference type="SAM" id="Phobius"/>
    </source>
</evidence>
<dbReference type="KEGG" id="hja:BST95_09065"/>
<dbReference type="GO" id="GO:0005886">
    <property type="term" value="C:plasma membrane"/>
    <property type="evidence" value="ECO:0007669"/>
    <property type="project" value="UniProtKB-SubCell"/>
</dbReference>
<dbReference type="Proteomes" id="UP000235162">
    <property type="component" value="Unassembled WGS sequence"/>
</dbReference>